<evidence type="ECO:0000313" key="2">
    <source>
        <dbReference type="Proteomes" id="UP001437460"/>
    </source>
</evidence>
<sequence length="218" mass="24879">MTEETFHWNDRELLRYLGCKNGAAPDQNTADLIIQCKQELERAASPRVIWREYPLSFQGHVIDMTCLQTESKSLERNLKDCERVLLFAATLGSQVDVLLHRYNMIQMSKAVVMQAASVAMLETFCDEQNQKLKEEYEEKGWYLRPRFSPGYGDFPLECQRYIAPALELGKRIGVTLTDSLLMAPSKSVTAVIGVSRLPRNCTVQGCEVCAKRDCAYRR</sequence>
<dbReference type="InterPro" id="IPR017342">
    <property type="entry name" value="S-AdoMet-dep_Met_synth_prd"/>
</dbReference>
<gene>
    <name evidence="1" type="ORF">WMO41_00430</name>
</gene>
<proteinExistence type="predicted"/>
<dbReference type="PIRSF" id="PIRSF037984">
    <property type="entry name" value="Met_synth_TM0269_prd"/>
    <property type="match status" value="1"/>
</dbReference>
<comment type="caution">
    <text evidence="1">The sequence shown here is derived from an EMBL/GenBank/DDBJ whole genome shotgun (WGS) entry which is preliminary data.</text>
</comment>
<dbReference type="Gene3D" id="3.40.109.40">
    <property type="match status" value="1"/>
</dbReference>
<dbReference type="RefSeq" id="WP_349228113.1">
    <property type="nucleotide sequence ID" value="NZ_JBBMFJ010000001.1"/>
</dbReference>
<dbReference type="EMBL" id="JBBMFJ010000001">
    <property type="protein sequence ID" value="MEQ2561656.1"/>
    <property type="molecule type" value="Genomic_DNA"/>
</dbReference>
<accession>A0ABV1HH62</accession>
<organism evidence="1 2">
    <name type="scientific">Ventrimonas faecis</name>
    <dbReference type="NCBI Taxonomy" id="3133170"/>
    <lineage>
        <taxon>Bacteria</taxon>
        <taxon>Bacillati</taxon>
        <taxon>Bacillota</taxon>
        <taxon>Clostridia</taxon>
        <taxon>Lachnospirales</taxon>
        <taxon>Lachnospiraceae</taxon>
        <taxon>Ventrimonas</taxon>
    </lineage>
</organism>
<dbReference type="InterPro" id="IPR037010">
    <property type="entry name" value="VitB12-dep_Met_synth_activ_sf"/>
</dbReference>
<keyword evidence="2" id="KW-1185">Reference proteome</keyword>
<dbReference type="SUPFAM" id="SSF56507">
    <property type="entry name" value="Methionine synthase activation domain-like"/>
    <property type="match status" value="1"/>
</dbReference>
<evidence type="ECO:0000313" key="1">
    <source>
        <dbReference type="EMBL" id="MEQ2561656.1"/>
    </source>
</evidence>
<name>A0ABV1HH62_9FIRM</name>
<reference evidence="1 2" key="1">
    <citation type="submission" date="2024-03" db="EMBL/GenBank/DDBJ databases">
        <title>Human intestinal bacterial collection.</title>
        <authorList>
            <person name="Pauvert C."/>
            <person name="Hitch T.C.A."/>
            <person name="Clavel T."/>
        </authorList>
    </citation>
    <scope>NUCLEOTIDE SEQUENCE [LARGE SCALE GENOMIC DNA]</scope>
    <source>
        <strain evidence="1 2">CLA-AP-H27</strain>
    </source>
</reference>
<protein>
    <submittedName>
        <fullName evidence="1">Vitamin B12 dependent-methionine synthase activation domain-containing protein</fullName>
    </submittedName>
</protein>
<dbReference type="Proteomes" id="UP001437460">
    <property type="component" value="Unassembled WGS sequence"/>
</dbReference>